<evidence type="ECO:0000256" key="2">
    <source>
        <dbReference type="ARBA" id="ARBA00004123"/>
    </source>
</evidence>
<dbReference type="AlphaFoldDB" id="A0AAV8WQU3"/>
<dbReference type="Proteomes" id="UP001162156">
    <property type="component" value="Unassembled WGS sequence"/>
</dbReference>
<feature type="domain" description="DDE Tnp4" evidence="8">
    <location>
        <begin position="37"/>
        <end position="193"/>
    </location>
</feature>
<proteinExistence type="inferred from homology"/>
<gene>
    <name evidence="9" type="ORF">NQ314_018708</name>
</gene>
<keyword evidence="5" id="KW-0479">Metal-binding</keyword>
<evidence type="ECO:0000256" key="5">
    <source>
        <dbReference type="ARBA" id="ARBA00022723"/>
    </source>
</evidence>
<keyword evidence="10" id="KW-1185">Reference proteome</keyword>
<comment type="caution">
    <text evidence="9">The sequence shown here is derived from an EMBL/GenBank/DDBJ whole genome shotgun (WGS) entry which is preliminary data.</text>
</comment>
<dbReference type="InterPro" id="IPR045249">
    <property type="entry name" value="HARBI1-like"/>
</dbReference>
<reference evidence="9" key="1">
    <citation type="journal article" date="2023" name="Insect Mol. Biol.">
        <title>Genome sequencing provides insights into the evolution of gene families encoding plant cell wall-degrading enzymes in longhorned beetles.</title>
        <authorList>
            <person name="Shin N.R."/>
            <person name="Okamura Y."/>
            <person name="Kirsch R."/>
            <person name="Pauchet Y."/>
        </authorList>
    </citation>
    <scope>NUCLEOTIDE SEQUENCE</scope>
    <source>
        <strain evidence="9">RBIC_L_NR</strain>
    </source>
</reference>
<evidence type="ECO:0000313" key="9">
    <source>
        <dbReference type="EMBL" id="KAJ8928698.1"/>
    </source>
</evidence>
<evidence type="ECO:0000259" key="8">
    <source>
        <dbReference type="Pfam" id="PF13359"/>
    </source>
</evidence>
<comment type="similarity">
    <text evidence="3">Belongs to the HARBI1 family.</text>
</comment>
<evidence type="ECO:0000313" key="10">
    <source>
        <dbReference type="Proteomes" id="UP001162156"/>
    </source>
</evidence>
<keyword evidence="4" id="KW-0540">Nuclease</keyword>
<accession>A0AAV8WQU3</accession>
<dbReference type="GO" id="GO:0005634">
    <property type="term" value="C:nucleus"/>
    <property type="evidence" value="ECO:0007669"/>
    <property type="project" value="UniProtKB-SubCell"/>
</dbReference>
<comment type="subcellular location">
    <subcellularLocation>
        <location evidence="2">Nucleus</location>
    </subcellularLocation>
</comment>
<keyword evidence="6" id="KW-0378">Hydrolase</keyword>
<dbReference type="GO" id="GO:0046872">
    <property type="term" value="F:metal ion binding"/>
    <property type="evidence" value="ECO:0007669"/>
    <property type="project" value="UniProtKB-KW"/>
</dbReference>
<evidence type="ECO:0000256" key="7">
    <source>
        <dbReference type="ARBA" id="ARBA00023242"/>
    </source>
</evidence>
<dbReference type="Pfam" id="PF13359">
    <property type="entry name" value="DDE_Tnp_4"/>
    <property type="match status" value="1"/>
</dbReference>
<dbReference type="InterPro" id="IPR027806">
    <property type="entry name" value="HARBI1_dom"/>
</dbReference>
<name>A0AAV8WQU3_9CUCU</name>
<sequence>MKPICLSIIKFPSTEERLIISNYFEHKYKLKGRVGDIDGTHIPVKAPSGQNVAYTNRKGFTAVTLQGICDHHLKFTDCFVGYPSSVHDSRIFRNSDNYIPSYHSKHGRFFWTRGKIIGDKAYPVLAWCIPPFINRGNLTDAQTYFNKVHASCRSVIERSWALLFGRFRRLRYIDTNLYQLIPSTIIAAFVLHNICLNYKDDIEVNMFIEHGLEYARRNIVPEERDMEIAIVFAGSAERNRMAAELWRRRR</sequence>
<dbReference type="GO" id="GO:0016787">
    <property type="term" value="F:hydrolase activity"/>
    <property type="evidence" value="ECO:0007669"/>
    <property type="project" value="UniProtKB-KW"/>
</dbReference>
<organism evidence="9 10">
    <name type="scientific">Rhamnusium bicolor</name>
    <dbReference type="NCBI Taxonomy" id="1586634"/>
    <lineage>
        <taxon>Eukaryota</taxon>
        <taxon>Metazoa</taxon>
        <taxon>Ecdysozoa</taxon>
        <taxon>Arthropoda</taxon>
        <taxon>Hexapoda</taxon>
        <taxon>Insecta</taxon>
        <taxon>Pterygota</taxon>
        <taxon>Neoptera</taxon>
        <taxon>Endopterygota</taxon>
        <taxon>Coleoptera</taxon>
        <taxon>Polyphaga</taxon>
        <taxon>Cucujiformia</taxon>
        <taxon>Chrysomeloidea</taxon>
        <taxon>Cerambycidae</taxon>
        <taxon>Lepturinae</taxon>
        <taxon>Rhagiini</taxon>
        <taxon>Rhamnusium</taxon>
    </lineage>
</organism>
<dbReference type="EMBL" id="JANEYF010005296">
    <property type="protein sequence ID" value="KAJ8928698.1"/>
    <property type="molecule type" value="Genomic_DNA"/>
</dbReference>
<evidence type="ECO:0000256" key="6">
    <source>
        <dbReference type="ARBA" id="ARBA00022801"/>
    </source>
</evidence>
<dbReference type="GO" id="GO:0004518">
    <property type="term" value="F:nuclease activity"/>
    <property type="evidence" value="ECO:0007669"/>
    <property type="project" value="UniProtKB-KW"/>
</dbReference>
<dbReference type="PANTHER" id="PTHR22930:SF85">
    <property type="entry name" value="GH03217P-RELATED"/>
    <property type="match status" value="1"/>
</dbReference>
<evidence type="ECO:0000256" key="1">
    <source>
        <dbReference type="ARBA" id="ARBA00001968"/>
    </source>
</evidence>
<keyword evidence="7" id="KW-0539">Nucleus</keyword>
<evidence type="ECO:0000256" key="4">
    <source>
        <dbReference type="ARBA" id="ARBA00022722"/>
    </source>
</evidence>
<evidence type="ECO:0000256" key="3">
    <source>
        <dbReference type="ARBA" id="ARBA00006958"/>
    </source>
</evidence>
<protein>
    <recommendedName>
        <fullName evidence="8">DDE Tnp4 domain-containing protein</fullName>
    </recommendedName>
</protein>
<comment type="cofactor">
    <cofactor evidence="1">
        <name>a divalent metal cation</name>
        <dbReference type="ChEBI" id="CHEBI:60240"/>
    </cofactor>
</comment>
<dbReference type="PANTHER" id="PTHR22930">
    <property type="match status" value="1"/>
</dbReference>